<dbReference type="Proteomes" id="UP000186026">
    <property type="component" value="Unassembled WGS sequence"/>
</dbReference>
<dbReference type="RefSeq" id="WP_175606632.1">
    <property type="nucleotide sequence ID" value="NZ_FTOP01000002.1"/>
</dbReference>
<accession>A0A1N7KVH2</accession>
<gene>
    <name evidence="1" type="ORF">SAMN05421761_102375</name>
</gene>
<organism evidence="1 2">
    <name type="scientific">Belliella pelovolcani</name>
    <dbReference type="NCBI Taxonomy" id="529505"/>
    <lineage>
        <taxon>Bacteria</taxon>
        <taxon>Pseudomonadati</taxon>
        <taxon>Bacteroidota</taxon>
        <taxon>Cytophagia</taxon>
        <taxon>Cytophagales</taxon>
        <taxon>Cyclobacteriaceae</taxon>
        <taxon>Belliella</taxon>
    </lineage>
</organism>
<reference evidence="2" key="1">
    <citation type="submission" date="2017-01" db="EMBL/GenBank/DDBJ databases">
        <authorList>
            <person name="Varghese N."/>
            <person name="Submissions S."/>
        </authorList>
    </citation>
    <scope>NUCLEOTIDE SEQUENCE [LARGE SCALE GENOMIC DNA]</scope>
    <source>
        <strain evidence="2">DSM 46698</strain>
    </source>
</reference>
<dbReference type="STRING" id="529505.SAMN05421761_102375"/>
<proteinExistence type="predicted"/>
<evidence type="ECO:0000313" key="1">
    <source>
        <dbReference type="EMBL" id="SIS65564.1"/>
    </source>
</evidence>
<sequence length="53" mass="6323">MEKVIVKTEKNAKVFDYIQKKVENKNAIISYIREGKDLKELQENRDIKFVKPI</sequence>
<keyword evidence="2" id="KW-1185">Reference proteome</keyword>
<name>A0A1N7KVH2_9BACT</name>
<protein>
    <submittedName>
        <fullName evidence="1">Uncharacterized protein</fullName>
    </submittedName>
</protein>
<dbReference type="AlphaFoldDB" id="A0A1N7KVH2"/>
<evidence type="ECO:0000313" key="2">
    <source>
        <dbReference type="Proteomes" id="UP000186026"/>
    </source>
</evidence>
<dbReference type="EMBL" id="FTOP01000002">
    <property type="protein sequence ID" value="SIS65564.1"/>
    <property type="molecule type" value="Genomic_DNA"/>
</dbReference>